<sequence length="93" mass="9926">MTGMPCRMNRLWTMTAVALLPMATQAMAQSVAFPGPPHAGRAVPRRRLQRWAGAVGVDLPAPGDTAPGVVPGLIVRGLRDDVPALKAKRQFLD</sequence>
<dbReference type="Proteomes" id="UP000578036">
    <property type="component" value="Unassembled WGS sequence"/>
</dbReference>
<protein>
    <submittedName>
        <fullName evidence="2">Uncharacterized protein</fullName>
    </submittedName>
</protein>
<feature type="chain" id="PRO_5031072047" evidence="1">
    <location>
        <begin position="29"/>
        <end position="93"/>
    </location>
</feature>
<dbReference type="AlphaFoldDB" id="A0A7W4V9X5"/>
<name>A0A7W4V9X5_9BURK</name>
<accession>A0A7W4V9X5</accession>
<evidence type="ECO:0000256" key="1">
    <source>
        <dbReference type="SAM" id="SignalP"/>
    </source>
</evidence>
<reference evidence="2 3" key="1">
    <citation type="submission" date="2020-08" db="EMBL/GenBank/DDBJ databases">
        <title>Genomic Encyclopedia of Type Strains, Phase IV (KMG-V): Genome sequencing to study the core and pangenomes of soil and plant-associated prokaryotes.</title>
        <authorList>
            <person name="Whitman W."/>
        </authorList>
    </citation>
    <scope>NUCLEOTIDE SEQUENCE [LARGE SCALE GENOMIC DNA]</scope>
    <source>
        <strain evidence="2 3">SLV-2362</strain>
    </source>
</reference>
<comment type="caution">
    <text evidence="2">The sequence shown here is derived from an EMBL/GenBank/DDBJ whole genome shotgun (WGS) entry which is preliminary data.</text>
</comment>
<proteinExistence type="predicted"/>
<dbReference type="RefSeq" id="WP_116601941.1">
    <property type="nucleotide sequence ID" value="NZ_JACHWF010000002.1"/>
</dbReference>
<gene>
    <name evidence="2" type="ORF">FHX61_001947</name>
</gene>
<evidence type="ECO:0000313" key="3">
    <source>
        <dbReference type="Proteomes" id="UP000578036"/>
    </source>
</evidence>
<feature type="signal peptide" evidence="1">
    <location>
        <begin position="1"/>
        <end position="28"/>
    </location>
</feature>
<keyword evidence="1" id="KW-0732">Signal</keyword>
<organism evidence="2 3">
    <name type="scientific">Cupriavidus alkaliphilus</name>
    <dbReference type="NCBI Taxonomy" id="942866"/>
    <lineage>
        <taxon>Bacteria</taxon>
        <taxon>Pseudomonadati</taxon>
        <taxon>Pseudomonadota</taxon>
        <taxon>Betaproteobacteria</taxon>
        <taxon>Burkholderiales</taxon>
        <taxon>Burkholderiaceae</taxon>
        <taxon>Cupriavidus</taxon>
    </lineage>
</organism>
<dbReference type="EMBL" id="JACHWF010000002">
    <property type="protein sequence ID" value="MBB3007299.1"/>
    <property type="molecule type" value="Genomic_DNA"/>
</dbReference>
<keyword evidence="3" id="KW-1185">Reference proteome</keyword>
<evidence type="ECO:0000313" key="2">
    <source>
        <dbReference type="EMBL" id="MBB3007299.1"/>
    </source>
</evidence>